<proteinExistence type="predicted"/>
<evidence type="ECO:0000313" key="2">
    <source>
        <dbReference type="Proteomes" id="UP000050865"/>
    </source>
</evidence>
<dbReference type="AlphaFoldDB" id="A0A0R2FBP0"/>
<dbReference type="Proteomes" id="UP000050865">
    <property type="component" value="Unassembled WGS sequence"/>
</dbReference>
<dbReference type="RefSeq" id="WP_056988779.1">
    <property type="nucleotide sequence ID" value="NZ_AYZJ01000004.1"/>
</dbReference>
<dbReference type="STRING" id="1423730.FC75_GL002357"/>
<protein>
    <submittedName>
        <fullName evidence="1">Uncharacterized protein</fullName>
    </submittedName>
</protein>
<sequence>MRVIDLLALFADQNKKTLVQLRADGVQTNLDKIATAEINDERQAILVPKTSGHPLHLWELAVLLDKPELRTRYLYVQEKAGKRPLFGFQQVANVLVIN</sequence>
<organism evidence="1 2">
    <name type="scientific">Lacticaseibacillus camelliae DSM 22697 = JCM 13995</name>
    <dbReference type="NCBI Taxonomy" id="1423730"/>
    <lineage>
        <taxon>Bacteria</taxon>
        <taxon>Bacillati</taxon>
        <taxon>Bacillota</taxon>
        <taxon>Bacilli</taxon>
        <taxon>Lactobacillales</taxon>
        <taxon>Lactobacillaceae</taxon>
        <taxon>Lacticaseibacillus</taxon>
    </lineage>
</organism>
<reference evidence="1 2" key="1">
    <citation type="journal article" date="2015" name="Genome Announc.">
        <title>Expanding the biotechnology potential of lactobacilli through comparative genomics of 213 strains and associated genera.</title>
        <authorList>
            <person name="Sun Z."/>
            <person name="Harris H.M."/>
            <person name="McCann A."/>
            <person name="Guo C."/>
            <person name="Argimon S."/>
            <person name="Zhang W."/>
            <person name="Yang X."/>
            <person name="Jeffery I.B."/>
            <person name="Cooney J.C."/>
            <person name="Kagawa T.F."/>
            <person name="Liu W."/>
            <person name="Song Y."/>
            <person name="Salvetti E."/>
            <person name="Wrobel A."/>
            <person name="Rasinkangas P."/>
            <person name="Parkhill J."/>
            <person name="Rea M.C."/>
            <person name="O'Sullivan O."/>
            <person name="Ritari J."/>
            <person name="Douillard F.P."/>
            <person name="Paul Ross R."/>
            <person name="Yang R."/>
            <person name="Briner A.E."/>
            <person name="Felis G.E."/>
            <person name="de Vos W.M."/>
            <person name="Barrangou R."/>
            <person name="Klaenhammer T.R."/>
            <person name="Caufield P.W."/>
            <person name="Cui Y."/>
            <person name="Zhang H."/>
            <person name="O'Toole P.W."/>
        </authorList>
    </citation>
    <scope>NUCLEOTIDE SEQUENCE [LARGE SCALE GENOMIC DNA]</scope>
    <source>
        <strain evidence="1 2">DSM 22697</strain>
    </source>
</reference>
<comment type="caution">
    <text evidence="1">The sequence shown here is derived from an EMBL/GenBank/DDBJ whole genome shotgun (WGS) entry which is preliminary data.</text>
</comment>
<keyword evidence="2" id="KW-1185">Reference proteome</keyword>
<evidence type="ECO:0000313" key="1">
    <source>
        <dbReference type="EMBL" id="KRN25817.1"/>
    </source>
</evidence>
<name>A0A0R2FBP0_9LACO</name>
<dbReference type="PATRIC" id="fig|1423730.4.peg.2445"/>
<gene>
    <name evidence="1" type="ORF">FC75_GL002357</name>
</gene>
<accession>A0A0R2FBP0</accession>
<dbReference type="EMBL" id="AYZJ01000004">
    <property type="protein sequence ID" value="KRN25817.1"/>
    <property type="molecule type" value="Genomic_DNA"/>
</dbReference>